<name>A0ABV6M1V4_9ACTN</name>
<comment type="caution">
    <text evidence="3">The sequence shown here is derived from an EMBL/GenBank/DDBJ whole genome shotgun (WGS) entry which is preliminary data.</text>
</comment>
<evidence type="ECO:0000256" key="1">
    <source>
        <dbReference type="SAM" id="SignalP"/>
    </source>
</evidence>
<accession>A0ABV6M1V4</accession>
<evidence type="ECO:0000259" key="2">
    <source>
        <dbReference type="Pfam" id="PF13845"/>
    </source>
</evidence>
<feature type="signal peptide" evidence="1">
    <location>
        <begin position="1"/>
        <end position="24"/>
    </location>
</feature>
<evidence type="ECO:0000313" key="4">
    <source>
        <dbReference type="Proteomes" id="UP001589867"/>
    </source>
</evidence>
<dbReference type="Pfam" id="PF13845">
    <property type="entry name" value="Septum_form"/>
    <property type="match status" value="1"/>
</dbReference>
<feature type="domain" description="Septum formation-related" evidence="2">
    <location>
        <begin position="62"/>
        <end position="274"/>
    </location>
</feature>
<gene>
    <name evidence="3" type="ORF">ACFFIA_12815</name>
</gene>
<dbReference type="Proteomes" id="UP001589867">
    <property type="component" value="Unassembled WGS sequence"/>
</dbReference>
<dbReference type="InterPro" id="IPR026004">
    <property type="entry name" value="Septum_form"/>
</dbReference>
<proteinExistence type="predicted"/>
<feature type="chain" id="PRO_5045101243" evidence="1">
    <location>
        <begin position="25"/>
        <end position="298"/>
    </location>
</feature>
<evidence type="ECO:0000313" key="3">
    <source>
        <dbReference type="EMBL" id="MFC0528544.1"/>
    </source>
</evidence>
<organism evidence="3 4">
    <name type="scientific">Phytohabitans kaempferiae</name>
    <dbReference type="NCBI Taxonomy" id="1620943"/>
    <lineage>
        <taxon>Bacteria</taxon>
        <taxon>Bacillati</taxon>
        <taxon>Actinomycetota</taxon>
        <taxon>Actinomycetes</taxon>
        <taxon>Micromonosporales</taxon>
        <taxon>Micromonosporaceae</taxon>
    </lineage>
</organism>
<protein>
    <submittedName>
        <fullName evidence="3">Septum formation family protein</fullName>
    </submittedName>
</protein>
<dbReference type="RefSeq" id="WP_377250201.1">
    <property type="nucleotide sequence ID" value="NZ_JBHLUH010000013.1"/>
</dbReference>
<keyword evidence="4" id="KW-1185">Reference proteome</keyword>
<dbReference type="PROSITE" id="PS51257">
    <property type="entry name" value="PROKAR_LIPOPROTEIN"/>
    <property type="match status" value="1"/>
</dbReference>
<keyword evidence="1" id="KW-0732">Signal</keyword>
<sequence>MRRVVGTAVLGGLLAALVAGCANPAGVDGDLTNDWKAQPEAQPFVPESNVCHLNLPNETNLSRTLYNPLDCADSHQFETVHVGQFGGADAERGQPPEPGSTEARTAFTECDAKASEYLGGDWRGGRLDVVVFYPSTQAWSGGSRWFRCDIAEIESLDSGDVKRRTGPLGGVFKQSSPIAYGCFKAQLNGNRIRSMDPVACTTAHGAEYAGVWTAPETSFADFQKNTQRAHTGCRGVVAKWAKVPNDSNIQFRTGTIIYYPTADEWADGNRGVQCFLWVSGQNLRRSMKDAGPNVLRIR</sequence>
<dbReference type="EMBL" id="JBHLUH010000013">
    <property type="protein sequence ID" value="MFC0528544.1"/>
    <property type="molecule type" value="Genomic_DNA"/>
</dbReference>
<reference evidence="3 4" key="1">
    <citation type="submission" date="2024-09" db="EMBL/GenBank/DDBJ databases">
        <authorList>
            <person name="Sun Q."/>
            <person name="Mori K."/>
        </authorList>
    </citation>
    <scope>NUCLEOTIDE SEQUENCE [LARGE SCALE GENOMIC DNA]</scope>
    <source>
        <strain evidence="3 4">TBRC 3947</strain>
    </source>
</reference>